<feature type="compositionally biased region" description="Polar residues" evidence="1">
    <location>
        <begin position="56"/>
        <end position="73"/>
    </location>
</feature>
<dbReference type="AlphaFoldDB" id="A0A1I7ZNE8"/>
<sequence length="73" mass="8763">MDNHHPEELHQSCARPETQTPETETRDSRPFSKNPGRDRDETRDETETRLRKITYKQAQMPPNFNQQQNIRNK</sequence>
<proteinExistence type="predicted"/>
<evidence type="ECO:0000313" key="3">
    <source>
        <dbReference type="WBParaSite" id="L893_g28166.t1"/>
    </source>
</evidence>
<feature type="compositionally biased region" description="Basic and acidic residues" evidence="1">
    <location>
        <begin position="1"/>
        <end position="10"/>
    </location>
</feature>
<protein>
    <submittedName>
        <fullName evidence="3">Ovule protein</fullName>
    </submittedName>
</protein>
<organism evidence="2 3">
    <name type="scientific">Steinernema glaseri</name>
    <dbReference type="NCBI Taxonomy" id="37863"/>
    <lineage>
        <taxon>Eukaryota</taxon>
        <taxon>Metazoa</taxon>
        <taxon>Ecdysozoa</taxon>
        <taxon>Nematoda</taxon>
        <taxon>Chromadorea</taxon>
        <taxon>Rhabditida</taxon>
        <taxon>Tylenchina</taxon>
        <taxon>Panagrolaimomorpha</taxon>
        <taxon>Strongyloidoidea</taxon>
        <taxon>Steinernematidae</taxon>
        <taxon>Steinernema</taxon>
    </lineage>
</organism>
<reference evidence="3" key="1">
    <citation type="submission" date="2016-11" db="UniProtKB">
        <authorList>
            <consortium name="WormBaseParasite"/>
        </authorList>
    </citation>
    <scope>IDENTIFICATION</scope>
</reference>
<name>A0A1I7ZNE8_9BILA</name>
<evidence type="ECO:0000313" key="2">
    <source>
        <dbReference type="Proteomes" id="UP000095287"/>
    </source>
</evidence>
<dbReference type="WBParaSite" id="L893_g28166.t1">
    <property type="protein sequence ID" value="L893_g28166.t1"/>
    <property type="gene ID" value="L893_g28166"/>
</dbReference>
<keyword evidence="2" id="KW-1185">Reference proteome</keyword>
<accession>A0A1I7ZNE8</accession>
<dbReference type="Proteomes" id="UP000095287">
    <property type="component" value="Unplaced"/>
</dbReference>
<feature type="compositionally biased region" description="Basic and acidic residues" evidence="1">
    <location>
        <begin position="23"/>
        <end position="50"/>
    </location>
</feature>
<feature type="region of interest" description="Disordered" evidence="1">
    <location>
        <begin position="1"/>
        <end position="73"/>
    </location>
</feature>
<evidence type="ECO:0000256" key="1">
    <source>
        <dbReference type="SAM" id="MobiDB-lite"/>
    </source>
</evidence>